<dbReference type="AlphaFoldDB" id="A0A1H9PXP3"/>
<dbReference type="OrthoDB" id="9812023at2"/>
<dbReference type="Proteomes" id="UP000198815">
    <property type="component" value="Unassembled WGS sequence"/>
</dbReference>
<feature type="compositionally biased region" description="Polar residues" evidence="1">
    <location>
        <begin position="103"/>
        <end position="112"/>
    </location>
</feature>
<keyword evidence="3" id="KW-1185">Reference proteome</keyword>
<gene>
    <name evidence="2" type="ORF">SAMN05443377_1023</name>
</gene>
<protein>
    <submittedName>
        <fullName evidence="2">Uncharacterized protein</fullName>
    </submittedName>
</protein>
<feature type="region of interest" description="Disordered" evidence="1">
    <location>
        <begin position="85"/>
        <end position="112"/>
    </location>
</feature>
<proteinExistence type="predicted"/>
<accession>A0A1H9PXP3</accession>
<organism evidence="2 3">
    <name type="scientific">Propionibacterium cyclohexanicum</name>
    <dbReference type="NCBI Taxonomy" id="64702"/>
    <lineage>
        <taxon>Bacteria</taxon>
        <taxon>Bacillati</taxon>
        <taxon>Actinomycetota</taxon>
        <taxon>Actinomycetes</taxon>
        <taxon>Propionibacteriales</taxon>
        <taxon>Propionibacteriaceae</taxon>
        <taxon>Propionibacterium</taxon>
    </lineage>
</organism>
<reference evidence="2 3" key="1">
    <citation type="submission" date="2016-10" db="EMBL/GenBank/DDBJ databases">
        <authorList>
            <person name="de Groot N.N."/>
        </authorList>
    </citation>
    <scope>NUCLEOTIDE SEQUENCE [LARGE SCALE GENOMIC DNA]</scope>
    <source>
        <strain evidence="2 3">DSM 16859</strain>
    </source>
</reference>
<evidence type="ECO:0000313" key="3">
    <source>
        <dbReference type="Proteomes" id="UP000198815"/>
    </source>
</evidence>
<dbReference type="STRING" id="64702.SAMN05443377_1023"/>
<dbReference type="EMBL" id="FOGZ01000002">
    <property type="protein sequence ID" value="SER52952.1"/>
    <property type="molecule type" value="Genomic_DNA"/>
</dbReference>
<evidence type="ECO:0000256" key="1">
    <source>
        <dbReference type="SAM" id="MobiDB-lite"/>
    </source>
</evidence>
<sequence>MSEQPPAVSGYGSAAYKVLSVRTSEDTRAQLEVLALLNERSVTEETRIALEHWVEQSKSDPAVLKRAEQVRAEIERDAETRRNAINAVLGGKDTKASARAPKQAQSSSATST</sequence>
<evidence type="ECO:0000313" key="2">
    <source>
        <dbReference type="EMBL" id="SER52952.1"/>
    </source>
</evidence>
<name>A0A1H9PXP3_9ACTN</name>